<dbReference type="InterPro" id="IPR057670">
    <property type="entry name" value="SH3_retrovirus"/>
</dbReference>
<evidence type="ECO:0000256" key="1">
    <source>
        <dbReference type="PROSITE-ProRule" id="PRU00047"/>
    </source>
</evidence>
<keyword evidence="2" id="KW-0175">Coiled coil</keyword>
<feature type="region of interest" description="Disordered" evidence="3">
    <location>
        <begin position="536"/>
        <end position="555"/>
    </location>
</feature>
<dbReference type="Pfam" id="PF13976">
    <property type="entry name" value="gag_pre-integrs"/>
    <property type="match status" value="1"/>
</dbReference>
<feature type="region of interest" description="Disordered" evidence="3">
    <location>
        <begin position="836"/>
        <end position="881"/>
    </location>
</feature>
<dbReference type="PANTHER" id="PTHR34676">
    <property type="entry name" value="DUF4219 DOMAIN-CONTAINING PROTEIN-RELATED"/>
    <property type="match status" value="1"/>
</dbReference>
<dbReference type="Gene3D" id="4.10.60.10">
    <property type="entry name" value="Zinc finger, CCHC-type"/>
    <property type="match status" value="1"/>
</dbReference>
<keyword evidence="5" id="KW-1185">Reference proteome</keyword>
<keyword evidence="1" id="KW-0479">Metal-binding</keyword>
<dbReference type="InterPro" id="IPR012337">
    <property type="entry name" value="RNaseH-like_sf"/>
</dbReference>
<dbReference type="RefSeq" id="XP_015078287.1">
    <property type="nucleotide sequence ID" value="XM_015222801.1"/>
</dbReference>
<feature type="domain" description="CCHC-type" evidence="4">
    <location>
        <begin position="506"/>
        <end position="519"/>
    </location>
</feature>
<evidence type="ECO:0000256" key="3">
    <source>
        <dbReference type="SAM" id="MobiDB-lite"/>
    </source>
</evidence>
<feature type="coiled-coil region" evidence="2">
    <location>
        <begin position="388"/>
        <end position="454"/>
    </location>
</feature>
<name>A0ABM1GZR7_SOLPN</name>
<feature type="domain" description="CCHC-type" evidence="4">
    <location>
        <begin position="279"/>
        <end position="293"/>
    </location>
</feature>
<dbReference type="SUPFAM" id="SSF53098">
    <property type="entry name" value="Ribonuclease H-like"/>
    <property type="match status" value="1"/>
</dbReference>
<reference evidence="6" key="2">
    <citation type="submission" date="2025-08" db="UniProtKB">
        <authorList>
            <consortium name="RefSeq"/>
        </authorList>
    </citation>
    <scope>IDENTIFICATION</scope>
</reference>
<dbReference type="Proteomes" id="UP000694930">
    <property type="component" value="Chromosome 1"/>
</dbReference>
<dbReference type="GeneID" id="107022091"/>
<keyword evidence="1" id="KW-0863">Zinc-finger</keyword>
<gene>
    <name evidence="6" type="primary">LOC107022091</name>
</gene>
<sequence length="984" mass="112337">MAAPLNLEEGQSSTRPSRFNSWWKVRMHDYLMAEDSELWDIVLDGPFIPMMEEKDGEKTNLVPKPRQKYDEADRKKIEKGYKAKTLLVCGIGPDEFNRVSACESAKEIWDCLKTAHEGTEKVKESKIDMLTSQYENFKMKEGETIHDMFTKLSSITNELRSLAEPISMSKQVRKVLRILPKSWESKVDAITEAKDLKVLPMDALIGNLKTHEMNRNYDSSKKEAKKDKALMLKYKSDEDSSDDDDMAYLISRFQKIVRKNKVYKRGTNGTRTATEGDTCYKCGKAGHFIRECPLLKNENKEHHKARSDKENRRDLVLGKRDRKTAADLVVKKALAAWGDSSSDSEDPDESKDVSMVAVHEEETVFNEMFALMAHTENEEEDNQKMPTMMSLESNNSELKNQLNQITEEAEKLNGMSNGLQAEIQEKLKNSEKNLGLSLEKSNKLEQDIVKLKEELEKSLKWTKSSKLLSNATTQSNFNKKGLGSLNITPPYNPHNKYVFVFDNLLCLHCGKNGHLKGECASWRNSHERLSNYAERKNLPKERHGPPKHVSTHRFSKKRSVPAPMSFVSEKSNSQCWYMDSGCSNHMTGDYSLLSVSQICDKGNEVKFTSEKCTVNENADLWHRRLGHVSSSLLNKLLSKDLVRGLPKLKFAENKICEACVTGKQIRSSFKPKKQVTSSRSLELLHMDLCGPLKVQSRIGKKYILVIVDDYSRYTWTRFLRSKADTAEECLIRAVLNKTPYELLNNRKPMLSYFRAFGCRCFVLNNGKDNLGKFDPRSYEGVFVGYSSSSKAYRIFNKQTQCIEESIHKNEEGEADADQQLKNDCDDQNHSLPEEAVEVEKDDMVPGTTQNPSQSTSDFPENDVTPDEEEHADQLNQNKLDENGMITRNKSRLVVQGYNQEEGIDYDETFAPVARMEAIRILIAFAAFMGFKLYQMDVKTAFLNGDLKEEVFVKQPPGFEDGELPDHVFRLNKALYGLKQAPRAW</sequence>
<organism evidence="5 6">
    <name type="scientific">Solanum pennellii</name>
    <name type="common">Tomato</name>
    <name type="synonym">Lycopersicon pennellii</name>
    <dbReference type="NCBI Taxonomy" id="28526"/>
    <lineage>
        <taxon>Eukaryota</taxon>
        <taxon>Viridiplantae</taxon>
        <taxon>Streptophyta</taxon>
        <taxon>Embryophyta</taxon>
        <taxon>Tracheophyta</taxon>
        <taxon>Spermatophyta</taxon>
        <taxon>Magnoliopsida</taxon>
        <taxon>eudicotyledons</taxon>
        <taxon>Gunneridae</taxon>
        <taxon>Pentapetalae</taxon>
        <taxon>asterids</taxon>
        <taxon>lamiids</taxon>
        <taxon>Solanales</taxon>
        <taxon>Solanaceae</taxon>
        <taxon>Solanoideae</taxon>
        <taxon>Solaneae</taxon>
        <taxon>Solanum</taxon>
        <taxon>Solanum subgen. Lycopersicon</taxon>
    </lineage>
</organism>
<accession>A0ABM1GZR7</accession>
<dbReference type="SUPFAM" id="SSF57756">
    <property type="entry name" value="Retrovirus zinc finger-like domains"/>
    <property type="match status" value="1"/>
</dbReference>
<dbReference type="Pfam" id="PF25597">
    <property type="entry name" value="SH3_retrovirus"/>
    <property type="match status" value="1"/>
</dbReference>
<dbReference type="Gene3D" id="3.30.420.10">
    <property type="entry name" value="Ribonuclease H-like superfamily/Ribonuclease H"/>
    <property type="match status" value="1"/>
</dbReference>
<feature type="compositionally biased region" description="Polar residues" evidence="3">
    <location>
        <begin position="846"/>
        <end position="858"/>
    </location>
</feature>
<keyword evidence="1" id="KW-0862">Zinc</keyword>
<dbReference type="InterPro" id="IPR036875">
    <property type="entry name" value="Znf_CCHC_sf"/>
</dbReference>
<dbReference type="PROSITE" id="PS50158">
    <property type="entry name" value="ZF_CCHC"/>
    <property type="match status" value="2"/>
</dbReference>
<reference evidence="5" key="1">
    <citation type="journal article" date="2014" name="Nat. Genet.">
        <title>The genome of the stress-tolerant wild tomato species Solanum pennellii.</title>
        <authorList>
            <person name="Bolger A."/>
            <person name="Scossa F."/>
            <person name="Bolger M.E."/>
            <person name="Lanz C."/>
            <person name="Maumus F."/>
            <person name="Tohge T."/>
            <person name="Quesneville H."/>
            <person name="Alseekh S."/>
            <person name="Sorensen I."/>
            <person name="Lichtenstein G."/>
            <person name="Fich E.A."/>
            <person name="Conte M."/>
            <person name="Keller H."/>
            <person name="Schneeberger K."/>
            <person name="Schwacke R."/>
            <person name="Ofner I."/>
            <person name="Vrebalov J."/>
            <person name="Xu Y."/>
            <person name="Osorio S."/>
            <person name="Aflitos S.A."/>
            <person name="Schijlen E."/>
            <person name="Jimenez-Gomez J.M."/>
            <person name="Ryngajllo M."/>
            <person name="Kimura S."/>
            <person name="Kumar R."/>
            <person name="Koenig D."/>
            <person name="Headland L.R."/>
            <person name="Maloof J.N."/>
            <person name="Sinha N."/>
            <person name="van Ham R.C."/>
            <person name="Lankhorst R.K."/>
            <person name="Mao L."/>
            <person name="Vogel A."/>
            <person name="Arsova B."/>
            <person name="Panstruga R."/>
            <person name="Fei Z."/>
            <person name="Rose J.K."/>
            <person name="Zamir D."/>
            <person name="Carrari F."/>
            <person name="Giovannoni J.J."/>
            <person name="Weigel D."/>
            <person name="Usadel B."/>
            <person name="Fernie A.R."/>
        </authorList>
    </citation>
    <scope>NUCLEOTIDE SEQUENCE [LARGE SCALE GENOMIC DNA]</scope>
    <source>
        <strain evidence="5">cv. LA0716</strain>
    </source>
</reference>
<protein>
    <submittedName>
        <fullName evidence="6">Uncharacterized protein LOC107022091</fullName>
    </submittedName>
</protein>
<evidence type="ECO:0000259" key="4">
    <source>
        <dbReference type="PROSITE" id="PS50158"/>
    </source>
</evidence>
<dbReference type="Pfam" id="PF14223">
    <property type="entry name" value="Retrotran_gag_2"/>
    <property type="match status" value="1"/>
</dbReference>
<feature type="compositionally biased region" description="Acidic residues" evidence="3">
    <location>
        <begin position="859"/>
        <end position="870"/>
    </location>
</feature>
<dbReference type="InterPro" id="IPR001878">
    <property type="entry name" value="Znf_CCHC"/>
</dbReference>
<dbReference type="PANTHER" id="PTHR34676:SF8">
    <property type="entry name" value="TRANSMEMBRANE PROTEIN"/>
    <property type="match status" value="1"/>
</dbReference>
<dbReference type="Pfam" id="PF00098">
    <property type="entry name" value="zf-CCHC"/>
    <property type="match status" value="1"/>
</dbReference>
<dbReference type="InterPro" id="IPR036397">
    <property type="entry name" value="RNaseH_sf"/>
</dbReference>
<evidence type="ECO:0000313" key="6">
    <source>
        <dbReference type="RefSeq" id="XP_015078287.1"/>
    </source>
</evidence>
<dbReference type="InterPro" id="IPR013103">
    <property type="entry name" value="RVT_2"/>
</dbReference>
<dbReference type="SMART" id="SM00343">
    <property type="entry name" value="ZnF_C2HC"/>
    <property type="match status" value="2"/>
</dbReference>
<dbReference type="InterPro" id="IPR025724">
    <property type="entry name" value="GAG-pre-integrase_dom"/>
</dbReference>
<feature type="compositionally biased region" description="Basic residues" evidence="3">
    <location>
        <begin position="545"/>
        <end position="555"/>
    </location>
</feature>
<evidence type="ECO:0000313" key="5">
    <source>
        <dbReference type="Proteomes" id="UP000694930"/>
    </source>
</evidence>
<evidence type="ECO:0000256" key="2">
    <source>
        <dbReference type="SAM" id="Coils"/>
    </source>
</evidence>
<proteinExistence type="predicted"/>
<dbReference type="Pfam" id="PF07727">
    <property type="entry name" value="RVT_2"/>
    <property type="match status" value="1"/>
</dbReference>